<name>A0A2X0QLE9_BROTH</name>
<gene>
    <name evidence="1" type="ORF">BTBSAS_50054</name>
</gene>
<accession>A0A2X0QLE9</accession>
<dbReference type="RefSeq" id="WP_176718595.1">
    <property type="nucleotide sequence ID" value="NZ_CBCPIX010000003.1"/>
</dbReference>
<evidence type="ECO:0000313" key="2">
    <source>
        <dbReference type="Proteomes" id="UP000270190"/>
    </source>
</evidence>
<dbReference type="AlphaFoldDB" id="A0A2X0QLE9"/>
<protein>
    <submittedName>
        <fullName evidence="1">Uncharacterized protein</fullName>
    </submittedName>
</protein>
<evidence type="ECO:0000313" key="1">
    <source>
        <dbReference type="EMBL" id="SPP29406.1"/>
    </source>
</evidence>
<dbReference type="EMBL" id="OUNC01000045">
    <property type="protein sequence ID" value="SPP29406.1"/>
    <property type="molecule type" value="Genomic_DNA"/>
</dbReference>
<dbReference type="Proteomes" id="UP000270190">
    <property type="component" value="Unassembled WGS sequence"/>
</dbReference>
<organism evidence="1 2">
    <name type="scientific">Brochothrix thermosphacta</name>
    <name type="common">Microbacterium thermosphactum</name>
    <dbReference type="NCBI Taxonomy" id="2756"/>
    <lineage>
        <taxon>Bacteria</taxon>
        <taxon>Bacillati</taxon>
        <taxon>Bacillota</taxon>
        <taxon>Bacilli</taxon>
        <taxon>Bacillales</taxon>
        <taxon>Listeriaceae</taxon>
        <taxon>Brochothrix</taxon>
    </lineage>
</organism>
<proteinExistence type="predicted"/>
<sequence>MSVVTKKIQTLNSVDFTNVYNQSIKENRNPMERGKFTGSAKISGKALITVIV</sequence>
<reference evidence="2" key="1">
    <citation type="submission" date="2018-04" db="EMBL/GenBank/DDBJ databases">
        <authorList>
            <person name="Illikoud N."/>
        </authorList>
    </citation>
    <scope>NUCLEOTIDE SEQUENCE [LARGE SCALE GENOMIC DNA]</scope>
</reference>